<evidence type="ECO:0000313" key="6">
    <source>
        <dbReference type="EMBL" id="AUG32047.1"/>
    </source>
</evidence>
<geneLocation type="plastid" evidence="6"/>
<protein>
    <recommendedName>
        <fullName evidence="3">Peptidyl-prolyl cis-trans isomerase</fullName>
        <shortName evidence="3">PPIase</shortName>
        <ecNumber evidence="3">5.2.1.8</ecNumber>
    </recommendedName>
</protein>
<keyword evidence="6" id="KW-0934">Plastid</keyword>
<dbReference type="PROSITE" id="PS50072">
    <property type="entry name" value="CSA_PPIASE_2"/>
    <property type="match status" value="1"/>
</dbReference>
<gene>
    <name evidence="6" type="primary">ppiB</name>
    <name evidence="6" type="ORF">PLO_032</name>
</gene>
<keyword evidence="1 3" id="KW-0697">Rotamase</keyword>
<evidence type="ECO:0000256" key="2">
    <source>
        <dbReference type="ARBA" id="ARBA00023235"/>
    </source>
</evidence>
<dbReference type="InterPro" id="IPR002130">
    <property type="entry name" value="Cyclophilin-type_PPIase_dom"/>
</dbReference>
<dbReference type="PANTHER" id="PTHR43246">
    <property type="entry name" value="PEPTIDYL-PROLYL CIS-TRANS ISOMERASE CYP38, CHLOROPLASTIC"/>
    <property type="match status" value="1"/>
</dbReference>
<dbReference type="PRINTS" id="PR00153">
    <property type="entry name" value="CSAPPISMRASE"/>
</dbReference>
<dbReference type="SUPFAM" id="SSF50891">
    <property type="entry name" value="Cyclophilin-like"/>
    <property type="match status" value="1"/>
</dbReference>
<reference evidence="6" key="1">
    <citation type="submission" date="2017-10" db="EMBL/GenBank/DDBJ databases">
        <title>Paulinella longichromatophora chromatophore genome.</title>
        <authorList>
            <person name="Lhee D."/>
            <person name="Yoon H.S."/>
        </authorList>
    </citation>
    <scope>NUCLEOTIDE SEQUENCE</scope>
</reference>
<sequence length="228" mass="25408">MKSGISSNLLRSVISPLFISIGAVIGFNYSPRIVSKGTTATCFSGSFTCLNKINRVEFDTTQGTISITLFNKYVPLTTSNFVTLIEQGIYDNTRFYRVIKELKPFVIQSGNRPDIINQVPNGRNFHSIIKEPQLIPIEIALEGEREPLYGKLVTNIADKNRVRILHNRGSLSMARSQNPNFASSQFYIALTPLPELDGRYTVFGQVSEGMDIIDKISEGDKLITARVV</sequence>
<dbReference type="EC" id="5.2.1.8" evidence="3"/>
<comment type="similarity">
    <text evidence="3">Belongs to the cyclophilin-type PPIase family.</text>
</comment>
<keyword evidence="4" id="KW-0812">Transmembrane</keyword>
<dbReference type="AlphaFoldDB" id="A0A2H4ZNC8"/>
<dbReference type="Pfam" id="PF00160">
    <property type="entry name" value="Pro_isomerase"/>
    <property type="match status" value="1"/>
</dbReference>
<proteinExistence type="inferred from homology"/>
<keyword evidence="2 3" id="KW-0413">Isomerase</keyword>
<dbReference type="InterPro" id="IPR029000">
    <property type="entry name" value="Cyclophilin-like_dom_sf"/>
</dbReference>
<organism evidence="6">
    <name type="scientific">Paulinella longichromatophora</name>
    <dbReference type="NCBI Taxonomy" id="1708747"/>
    <lineage>
        <taxon>Eukaryota</taxon>
        <taxon>Sar</taxon>
        <taxon>Rhizaria</taxon>
        <taxon>Cercozoa</taxon>
        <taxon>Imbricatea</taxon>
        <taxon>Silicofilosea</taxon>
        <taxon>Euglyphida</taxon>
        <taxon>Paulinellidae</taxon>
        <taxon>Paulinella</taxon>
    </lineage>
</organism>
<keyword evidence="4" id="KW-0472">Membrane</keyword>
<feature type="transmembrane region" description="Helical" evidence="4">
    <location>
        <begin position="9"/>
        <end position="29"/>
    </location>
</feature>
<evidence type="ECO:0000256" key="3">
    <source>
        <dbReference type="RuleBase" id="RU363019"/>
    </source>
</evidence>
<accession>A0A2H4ZNC8</accession>
<evidence type="ECO:0000259" key="5">
    <source>
        <dbReference type="PROSITE" id="PS50072"/>
    </source>
</evidence>
<comment type="function">
    <text evidence="3">PPIases accelerate the folding of proteins. It catalyzes the cis-trans isomerization of proline imidic peptide bonds in oligopeptides.</text>
</comment>
<dbReference type="Gene3D" id="2.40.100.10">
    <property type="entry name" value="Cyclophilin-like"/>
    <property type="match status" value="1"/>
</dbReference>
<dbReference type="EMBL" id="MG264610">
    <property type="protein sequence ID" value="AUG32047.1"/>
    <property type="molecule type" value="Genomic_DNA"/>
</dbReference>
<keyword evidence="4" id="KW-1133">Transmembrane helix</keyword>
<evidence type="ECO:0000256" key="4">
    <source>
        <dbReference type="SAM" id="Phobius"/>
    </source>
</evidence>
<dbReference type="InterPro" id="IPR044665">
    <property type="entry name" value="E_coli_cyclophilin_A-like"/>
</dbReference>
<name>A0A2H4ZNC8_9EUKA</name>
<dbReference type="GO" id="GO:0003755">
    <property type="term" value="F:peptidyl-prolyl cis-trans isomerase activity"/>
    <property type="evidence" value="ECO:0007669"/>
    <property type="project" value="UniProtKB-UniRule"/>
</dbReference>
<feature type="domain" description="PPIase cyclophilin-type" evidence="5">
    <location>
        <begin position="52"/>
        <end position="218"/>
    </location>
</feature>
<comment type="catalytic activity">
    <reaction evidence="3">
        <text>[protein]-peptidylproline (omega=180) = [protein]-peptidylproline (omega=0)</text>
        <dbReference type="Rhea" id="RHEA:16237"/>
        <dbReference type="Rhea" id="RHEA-COMP:10747"/>
        <dbReference type="Rhea" id="RHEA-COMP:10748"/>
        <dbReference type="ChEBI" id="CHEBI:83833"/>
        <dbReference type="ChEBI" id="CHEBI:83834"/>
        <dbReference type="EC" id="5.2.1.8"/>
    </reaction>
</comment>
<evidence type="ECO:0000256" key="1">
    <source>
        <dbReference type="ARBA" id="ARBA00023110"/>
    </source>
</evidence>